<dbReference type="InterPro" id="IPR002403">
    <property type="entry name" value="Cyt_P450_E_grp-IV"/>
</dbReference>
<evidence type="ECO:0000256" key="5">
    <source>
        <dbReference type="ARBA" id="ARBA00023002"/>
    </source>
</evidence>
<dbReference type="AlphaFoldDB" id="A0A178ZJ77"/>
<evidence type="ECO:0000256" key="2">
    <source>
        <dbReference type="ARBA" id="ARBA00010617"/>
    </source>
</evidence>
<dbReference type="Gene3D" id="1.10.630.10">
    <property type="entry name" value="Cytochrome P450"/>
    <property type="match status" value="1"/>
</dbReference>
<keyword evidence="6 8" id="KW-0408">Iron</keyword>
<comment type="cofactor">
    <cofactor evidence="1 8">
        <name>heme</name>
        <dbReference type="ChEBI" id="CHEBI:30413"/>
    </cofactor>
</comment>
<evidence type="ECO:0000256" key="8">
    <source>
        <dbReference type="PIRSR" id="PIRSR602403-1"/>
    </source>
</evidence>
<dbReference type="PANTHER" id="PTHR46206:SF1">
    <property type="entry name" value="P450, PUTATIVE (EUROFUNG)-RELATED"/>
    <property type="match status" value="1"/>
</dbReference>
<sequence length="571" mass="64223">MASTPSSSWVALLAAAAAALLLLLRWWCRSTTSPSLPDLPWVARNDRAWILPGLRTRLWCSVNYEEALRRAYEQYARHNKPCILATLDGEVVLLPPSNTPWLIAQPDNVLSVNGAHKHILQTRYTFPRPEIMDPTVHFDVIKSELTRQVFNVTPEVCDELAAAVDQIWGSEADPDFEYYDAEGWKTVVLFDSLTKIIARISNRVFVGLPLCRDEQYLKNAIGFAEDIAISATVLRLFPGIIRSLVAPIATRFNRKHTREYTEILRPEIIRRQRLQQSTGDSKTEDAVKNDFLQWLLTRSLTKSYNSPDETDPQIISARLLHVNFASVHTTSFIGTNALLDILAAPLQERVLETLRKEALDNMEPDAGSGPTSRMWSRTAIAKMHYLDSALRESSRRASIIGVGVNQKVVAPGGVTTPDGTHLPEGCMVATHSWGCHNDDNLYEAADKYKPFRFVELRDKISSGVGDGDRDKAEREKEYLDKAHLSFIATSPSYLGFGHGRHACPGRFFASQELKLLIAYLLSRYEIQMVMEGGLGGNWNGKGIRPESYWVGPNHVPPMSAKVRVRRRKEFQ</sequence>
<dbReference type="OrthoDB" id="1844152at2759"/>
<keyword evidence="3 8" id="KW-0349">Heme</keyword>
<dbReference type="EMBL" id="LVYI01000004">
    <property type="protein sequence ID" value="OAP59844.1"/>
    <property type="molecule type" value="Genomic_DNA"/>
</dbReference>
<dbReference type="PRINTS" id="PR00465">
    <property type="entry name" value="EP450IV"/>
</dbReference>
<evidence type="ECO:0000256" key="3">
    <source>
        <dbReference type="ARBA" id="ARBA00022617"/>
    </source>
</evidence>
<dbReference type="RefSeq" id="XP_018693211.1">
    <property type="nucleotide sequence ID" value="XM_018836358.1"/>
</dbReference>
<dbReference type="Proteomes" id="UP000078343">
    <property type="component" value="Unassembled WGS sequence"/>
</dbReference>
<protein>
    <recommendedName>
        <fullName evidence="12">Cytochrome P450</fullName>
    </recommendedName>
</protein>
<evidence type="ECO:0000256" key="1">
    <source>
        <dbReference type="ARBA" id="ARBA00001971"/>
    </source>
</evidence>
<proteinExistence type="inferred from homology"/>
<evidence type="ECO:0000256" key="7">
    <source>
        <dbReference type="ARBA" id="ARBA00023033"/>
    </source>
</evidence>
<evidence type="ECO:0000256" key="9">
    <source>
        <dbReference type="RuleBase" id="RU000461"/>
    </source>
</evidence>
<organism evidence="10 11">
    <name type="scientific">Fonsecaea erecta</name>
    <dbReference type="NCBI Taxonomy" id="1367422"/>
    <lineage>
        <taxon>Eukaryota</taxon>
        <taxon>Fungi</taxon>
        <taxon>Dikarya</taxon>
        <taxon>Ascomycota</taxon>
        <taxon>Pezizomycotina</taxon>
        <taxon>Eurotiomycetes</taxon>
        <taxon>Chaetothyriomycetidae</taxon>
        <taxon>Chaetothyriales</taxon>
        <taxon>Herpotrichiellaceae</taxon>
        <taxon>Fonsecaea</taxon>
    </lineage>
</organism>
<dbReference type="SUPFAM" id="SSF48264">
    <property type="entry name" value="Cytochrome P450"/>
    <property type="match status" value="1"/>
</dbReference>
<evidence type="ECO:0000256" key="4">
    <source>
        <dbReference type="ARBA" id="ARBA00022723"/>
    </source>
</evidence>
<keyword evidence="4 8" id="KW-0479">Metal-binding</keyword>
<evidence type="ECO:0000313" key="11">
    <source>
        <dbReference type="Proteomes" id="UP000078343"/>
    </source>
</evidence>
<dbReference type="InterPro" id="IPR036396">
    <property type="entry name" value="Cyt_P450_sf"/>
</dbReference>
<evidence type="ECO:0008006" key="12">
    <source>
        <dbReference type="Google" id="ProtNLM"/>
    </source>
</evidence>
<accession>A0A178ZJ77</accession>
<keyword evidence="7 9" id="KW-0503">Monooxygenase</keyword>
<evidence type="ECO:0000256" key="6">
    <source>
        <dbReference type="ARBA" id="ARBA00023004"/>
    </source>
</evidence>
<keyword evidence="11" id="KW-1185">Reference proteome</keyword>
<dbReference type="GO" id="GO:0005506">
    <property type="term" value="F:iron ion binding"/>
    <property type="evidence" value="ECO:0007669"/>
    <property type="project" value="InterPro"/>
</dbReference>
<evidence type="ECO:0000313" key="10">
    <source>
        <dbReference type="EMBL" id="OAP59844.1"/>
    </source>
</evidence>
<reference evidence="10 11" key="1">
    <citation type="submission" date="2016-04" db="EMBL/GenBank/DDBJ databases">
        <title>Draft genome of Fonsecaea erecta CBS 125763.</title>
        <authorList>
            <person name="Weiss V.A."/>
            <person name="Vicente V.A."/>
            <person name="Raittz R.T."/>
            <person name="Moreno L.F."/>
            <person name="De Souza E.M."/>
            <person name="Pedrosa F.O."/>
            <person name="Steffens M.B."/>
            <person name="Faoro H."/>
            <person name="Tadra-Sfeir M.Z."/>
            <person name="Najafzadeh M.J."/>
            <person name="Felipe M.S."/>
            <person name="Teixeira M."/>
            <person name="Sun J."/>
            <person name="Xi L."/>
            <person name="Gomes R."/>
            <person name="De Azevedo C.M."/>
            <person name="Salgado C.G."/>
            <person name="Da Silva M.B."/>
            <person name="Nascimento M.F."/>
            <person name="Queiroz-Telles F."/>
            <person name="Attili D.S."/>
            <person name="Gorbushina A."/>
        </authorList>
    </citation>
    <scope>NUCLEOTIDE SEQUENCE [LARGE SCALE GENOMIC DNA]</scope>
    <source>
        <strain evidence="10 11">CBS 125763</strain>
    </source>
</reference>
<dbReference type="STRING" id="1367422.A0A178ZJ77"/>
<dbReference type="Pfam" id="PF00067">
    <property type="entry name" value="p450"/>
    <property type="match status" value="1"/>
</dbReference>
<feature type="binding site" description="axial binding residue" evidence="8">
    <location>
        <position position="503"/>
    </location>
    <ligand>
        <name>heme</name>
        <dbReference type="ChEBI" id="CHEBI:30413"/>
    </ligand>
    <ligandPart>
        <name>Fe</name>
        <dbReference type="ChEBI" id="CHEBI:18248"/>
    </ligandPart>
</feature>
<dbReference type="CDD" id="cd11041">
    <property type="entry name" value="CYP503A1-like"/>
    <property type="match status" value="1"/>
</dbReference>
<dbReference type="PROSITE" id="PS00086">
    <property type="entry name" value="CYTOCHROME_P450"/>
    <property type="match status" value="1"/>
</dbReference>
<dbReference type="GO" id="GO:0016705">
    <property type="term" value="F:oxidoreductase activity, acting on paired donors, with incorporation or reduction of molecular oxygen"/>
    <property type="evidence" value="ECO:0007669"/>
    <property type="project" value="InterPro"/>
</dbReference>
<dbReference type="GO" id="GO:0004497">
    <property type="term" value="F:monooxygenase activity"/>
    <property type="evidence" value="ECO:0007669"/>
    <property type="project" value="UniProtKB-KW"/>
</dbReference>
<keyword evidence="5 9" id="KW-0560">Oxidoreductase</keyword>
<dbReference type="GeneID" id="30009014"/>
<dbReference type="PANTHER" id="PTHR46206">
    <property type="entry name" value="CYTOCHROME P450"/>
    <property type="match status" value="1"/>
</dbReference>
<dbReference type="InterPro" id="IPR001128">
    <property type="entry name" value="Cyt_P450"/>
</dbReference>
<gene>
    <name evidence="10" type="ORF">AYL99_04846</name>
</gene>
<dbReference type="GO" id="GO:0020037">
    <property type="term" value="F:heme binding"/>
    <property type="evidence" value="ECO:0007669"/>
    <property type="project" value="InterPro"/>
</dbReference>
<name>A0A178ZJ77_9EURO</name>
<comment type="caution">
    <text evidence="10">The sequence shown here is derived from an EMBL/GenBank/DDBJ whole genome shotgun (WGS) entry which is preliminary data.</text>
</comment>
<dbReference type="InterPro" id="IPR017972">
    <property type="entry name" value="Cyt_P450_CS"/>
</dbReference>
<comment type="similarity">
    <text evidence="2 9">Belongs to the cytochrome P450 family.</text>
</comment>